<dbReference type="RefSeq" id="WP_004623054.1">
    <property type="nucleotide sequence ID" value="NZ_AORV01000008.1"/>
</dbReference>
<evidence type="ECO:0000256" key="6">
    <source>
        <dbReference type="SAM" id="Phobius"/>
    </source>
</evidence>
<gene>
    <name evidence="7" type="ORF">CTER_5145</name>
</gene>
<evidence type="ECO:0000256" key="3">
    <source>
        <dbReference type="ARBA" id="ARBA00022692"/>
    </source>
</evidence>
<dbReference type="Proteomes" id="UP000014155">
    <property type="component" value="Unassembled WGS sequence"/>
</dbReference>
<dbReference type="STRING" id="1195236.CTER_5145"/>
<dbReference type="eggNOG" id="COG1380">
    <property type="taxonomic scope" value="Bacteria"/>
</dbReference>
<dbReference type="GO" id="GO:0005886">
    <property type="term" value="C:plasma membrane"/>
    <property type="evidence" value="ECO:0007669"/>
    <property type="project" value="UniProtKB-SubCell"/>
</dbReference>
<reference evidence="7 8" key="1">
    <citation type="journal article" date="2013" name="Genome Announc.">
        <title>Draft Genome Sequence of the Cellulolytic, Mesophilic, Anaerobic Bacterium Clostridium termitidis Strain CT1112 (DSM 5398).</title>
        <authorList>
            <person name="Lal S."/>
            <person name="Ramachandran U."/>
            <person name="Zhang X."/>
            <person name="Munir R."/>
            <person name="Sparling R."/>
            <person name="Levin D.B."/>
        </authorList>
    </citation>
    <scope>NUCLEOTIDE SEQUENCE [LARGE SCALE GENOMIC DNA]</scope>
    <source>
        <strain evidence="7 8">CT1112</strain>
    </source>
</reference>
<keyword evidence="8" id="KW-1185">Reference proteome</keyword>
<evidence type="ECO:0000313" key="8">
    <source>
        <dbReference type="Proteomes" id="UP000014155"/>
    </source>
</evidence>
<evidence type="ECO:0000256" key="2">
    <source>
        <dbReference type="ARBA" id="ARBA00022475"/>
    </source>
</evidence>
<sequence length="116" mass="12719">MKLLRQFLIVLIICVIGEVLNKVVHVPLPGSIIGMILLFVCLITGVIKVKMIEEISCFLLDHLAFFFIPSGVGLLAYAGILKKNLVPIMVICFVSTILVMIVTGLTVQLIKGRKAK</sequence>
<evidence type="ECO:0000313" key="7">
    <source>
        <dbReference type="EMBL" id="EMS74025.1"/>
    </source>
</evidence>
<feature type="transmembrane region" description="Helical" evidence="6">
    <location>
        <begin position="86"/>
        <end position="110"/>
    </location>
</feature>
<dbReference type="PANTHER" id="PTHR33931">
    <property type="entry name" value="HOLIN-LIKE PROTEIN CIDA-RELATED"/>
    <property type="match status" value="1"/>
</dbReference>
<dbReference type="AlphaFoldDB" id="S0FP67"/>
<protein>
    <submittedName>
        <fullName evidence="7">LrgA family protein</fullName>
    </submittedName>
</protein>
<keyword evidence="4 6" id="KW-1133">Transmembrane helix</keyword>
<feature type="transmembrane region" description="Helical" evidence="6">
    <location>
        <begin position="59"/>
        <end position="80"/>
    </location>
</feature>
<dbReference type="Pfam" id="PF03788">
    <property type="entry name" value="LrgA"/>
    <property type="match status" value="1"/>
</dbReference>
<dbReference type="PANTHER" id="PTHR33931:SF2">
    <property type="entry name" value="HOLIN-LIKE PROTEIN CIDA"/>
    <property type="match status" value="1"/>
</dbReference>
<keyword evidence="3 6" id="KW-0812">Transmembrane</keyword>
<evidence type="ECO:0000256" key="4">
    <source>
        <dbReference type="ARBA" id="ARBA00022989"/>
    </source>
</evidence>
<evidence type="ECO:0000256" key="5">
    <source>
        <dbReference type="ARBA" id="ARBA00023136"/>
    </source>
</evidence>
<keyword evidence="2" id="KW-1003">Cell membrane</keyword>
<evidence type="ECO:0000256" key="1">
    <source>
        <dbReference type="ARBA" id="ARBA00004651"/>
    </source>
</evidence>
<feature type="transmembrane region" description="Helical" evidence="6">
    <location>
        <begin position="31"/>
        <end position="47"/>
    </location>
</feature>
<dbReference type="InterPro" id="IPR005538">
    <property type="entry name" value="LrgA/CidA"/>
</dbReference>
<comment type="subcellular location">
    <subcellularLocation>
        <location evidence="1">Cell membrane</location>
        <topology evidence="1">Multi-pass membrane protein</topology>
    </subcellularLocation>
</comment>
<proteinExistence type="predicted"/>
<keyword evidence="5 6" id="KW-0472">Membrane</keyword>
<organism evidence="7 8">
    <name type="scientific">Ruminiclostridium cellobioparum subsp. termitidis CT1112</name>
    <dbReference type="NCBI Taxonomy" id="1195236"/>
    <lineage>
        <taxon>Bacteria</taxon>
        <taxon>Bacillati</taxon>
        <taxon>Bacillota</taxon>
        <taxon>Clostridia</taxon>
        <taxon>Eubacteriales</taxon>
        <taxon>Oscillospiraceae</taxon>
        <taxon>Ruminiclostridium</taxon>
    </lineage>
</organism>
<name>S0FP67_RUMCE</name>
<dbReference type="EMBL" id="AORV01000008">
    <property type="protein sequence ID" value="EMS74025.1"/>
    <property type="molecule type" value="Genomic_DNA"/>
</dbReference>
<comment type="caution">
    <text evidence="7">The sequence shown here is derived from an EMBL/GenBank/DDBJ whole genome shotgun (WGS) entry which is preliminary data.</text>
</comment>
<accession>S0FP67</accession>
<dbReference type="PATRIC" id="fig|1195236.3.peg.251"/>